<dbReference type="AlphaFoldDB" id="A0AAU7VWX4"/>
<dbReference type="Pfam" id="PF13408">
    <property type="entry name" value="Zn_ribbon_recom"/>
    <property type="match status" value="1"/>
</dbReference>
<dbReference type="PROSITE" id="PS51736">
    <property type="entry name" value="RECOMBINASES_3"/>
    <property type="match status" value="1"/>
</dbReference>
<evidence type="ECO:0000256" key="1">
    <source>
        <dbReference type="ARBA" id="ARBA00023125"/>
    </source>
</evidence>
<accession>A0AAU7VWX4</accession>
<evidence type="ECO:0000256" key="2">
    <source>
        <dbReference type="ARBA" id="ARBA00023172"/>
    </source>
</evidence>
<evidence type="ECO:0000256" key="3">
    <source>
        <dbReference type="SAM" id="Coils"/>
    </source>
</evidence>
<keyword evidence="1" id="KW-0238">DNA-binding</keyword>
<evidence type="ECO:0000259" key="5">
    <source>
        <dbReference type="PROSITE" id="PS51737"/>
    </source>
</evidence>
<keyword evidence="3" id="KW-0175">Coiled coil</keyword>
<dbReference type="Gene3D" id="3.90.1750.20">
    <property type="entry name" value="Putative Large Serine Recombinase, Chain B, Domain 2"/>
    <property type="match status" value="1"/>
</dbReference>
<gene>
    <name evidence="6" type="ORF">ABS642_01055</name>
</gene>
<feature type="coiled-coil region" evidence="3">
    <location>
        <begin position="378"/>
        <end position="428"/>
    </location>
</feature>
<evidence type="ECO:0000259" key="4">
    <source>
        <dbReference type="PROSITE" id="PS51736"/>
    </source>
</evidence>
<dbReference type="CDD" id="cd00338">
    <property type="entry name" value="Ser_Recombinase"/>
    <property type="match status" value="1"/>
</dbReference>
<organism evidence="6">
    <name type="scientific">Microbacterium sp. A8/3-1</name>
    <dbReference type="NCBI Taxonomy" id="3160749"/>
    <lineage>
        <taxon>Bacteria</taxon>
        <taxon>Bacillati</taxon>
        <taxon>Actinomycetota</taxon>
        <taxon>Actinomycetes</taxon>
        <taxon>Micrococcales</taxon>
        <taxon>Microbacteriaceae</taxon>
        <taxon>Microbacterium</taxon>
    </lineage>
</organism>
<dbReference type="GO" id="GO:0000150">
    <property type="term" value="F:DNA strand exchange activity"/>
    <property type="evidence" value="ECO:0007669"/>
    <property type="project" value="InterPro"/>
</dbReference>
<dbReference type="Pfam" id="PF07508">
    <property type="entry name" value="Recombinase"/>
    <property type="match status" value="1"/>
</dbReference>
<sequence length="514" mass="57347">MNAKRAGIYARISKKDKQVPKVENQIAMLRQIAEDEGWTVDDAHVFHDDGIAASGKAIDDTTLENRPGARACLDAIRDHDFDVLLAVEGERLARTYLDGLVWIQASSVGGVTWYLDTDGPLDPSTPAGEETAVSIFASGRREGRIRSARQKRRYDRERAEGTPLWGTRPFGYEDDRITLRPAEADLIRQATDDYLAGRKSMIQLAQDWTKLGMLTDGMRRERTGRDGIKKKARPYWTATTVHRVLTRDRNAGILTHNGLRLPASRIQPIITEEELEALKGKVKTGTPMGARAQTLLGGILRCECGAPMHGTISYSQRKGGPRYEYRHYKCSQTIYDKTQKHSSIAAPLVDDELETLILRDVKEGRVRSPKGTDHTAALKALSARLKANREAIDDLAESIADHDLKGIRAQLRGSLKAREAEKEQLLSERDAILADAGQSGDLTTFFEEVEALGELTSKEQVLEWVDRFGTIWDNVPLETKQALIRSRYRPVVKRGGRGFDRVELNPVHSSTSSP</sequence>
<dbReference type="PANTHER" id="PTHR30461">
    <property type="entry name" value="DNA-INVERTASE FROM LAMBDOID PROPHAGE"/>
    <property type="match status" value="1"/>
</dbReference>
<proteinExistence type="predicted"/>
<name>A0AAU7VWX4_9MICO</name>
<keyword evidence="2" id="KW-0233">DNA recombination</keyword>
<feature type="domain" description="Resolvase/invertase-type recombinase catalytic" evidence="4">
    <location>
        <begin position="5"/>
        <end position="161"/>
    </location>
</feature>
<evidence type="ECO:0000313" key="6">
    <source>
        <dbReference type="EMBL" id="XBX78709.1"/>
    </source>
</evidence>
<dbReference type="GO" id="GO:0003677">
    <property type="term" value="F:DNA binding"/>
    <property type="evidence" value="ECO:0007669"/>
    <property type="project" value="UniProtKB-KW"/>
</dbReference>
<feature type="domain" description="Recombinase" evidence="5">
    <location>
        <begin position="169"/>
        <end position="289"/>
    </location>
</feature>
<protein>
    <submittedName>
        <fullName evidence="6">Recombinase family protein</fullName>
    </submittedName>
</protein>
<dbReference type="InterPro" id="IPR036162">
    <property type="entry name" value="Resolvase-like_N_sf"/>
</dbReference>
<dbReference type="PROSITE" id="PS51737">
    <property type="entry name" value="RECOMBINASE_DNA_BIND"/>
    <property type="match status" value="1"/>
</dbReference>
<dbReference type="Gene3D" id="3.40.50.1390">
    <property type="entry name" value="Resolvase, N-terminal catalytic domain"/>
    <property type="match status" value="1"/>
</dbReference>
<dbReference type="PANTHER" id="PTHR30461:SF2">
    <property type="entry name" value="SERINE RECOMBINASE PINE-RELATED"/>
    <property type="match status" value="1"/>
</dbReference>
<dbReference type="RefSeq" id="WP_350351936.1">
    <property type="nucleotide sequence ID" value="NZ_CP158357.1"/>
</dbReference>
<dbReference type="InterPro" id="IPR038109">
    <property type="entry name" value="DNA_bind_recomb_sf"/>
</dbReference>
<dbReference type="InterPro" id="IPR050639">
    <property type="entry name" value="SSR_resolvase"/>
</dbReference>
<reference evidence="6" key="1">
    <citation type="submission" date="2024-06" db="EMBL/GenBank/DDBJ databases">
        <title>Draft genome sequence of Microbacterium sp. strain A8/3-1, isolated from Oxytropis tragacanthoides Fisch. ex DC. Root nodules in the Altai region of Russia.</title>
        <authorList>
            <person name="Sazanova A."/>
            <person name="Guro P."/>
            <person name="Kuznetsova I."/>
            <person name="Belimov A."/>
            <person name="Safronova V."/>
        </authorList>
    </citation>
    <scope>NUCLEOTIDE SEQUENCE</scope>
    <source>
        <strain evidence="6">A8/3-1</strain>
    </source>
</reference>
<dbReference type="SMART" id="SM00857">
    <property type="entry name" value="Resolvase"/>
    <property type="match status" value="1"/>
</dbReference>
<dbReference type="SUPFAM" id="SSF53041">
    <property type="entry name" value="Resolvase-like"/>
    <property type="match status" value="1"/>
</dbReference>
<dbReference type="Pfam" id="PF00239">
    <property type="entry name" value="Resolvase"/>
    <property type="match status" value="1"/>
</dbReference>
<dbReference type="InterPro" id="IPR006119">
    <property type="entry name" value="Resolv_N"/>
</dbReference>
<dbReference type="InterPro" id="IPR011109">
    <property type="entry name" value="DNA_bind_recombinase_dom"/>
</dbReference>
<dbReference type="InterPro" id="IPR025827">
    <property type="entry name" value="Zn_ribbon_recom_dom"/>
</dbReference>
<dbReference type="EMBL" id="CP158357">
    <property type="protein sequence ID" value="XBX78709.1"/>
    <property type="molecule type" value="Genomic_DNA"/>
</dbReference>